<keyword evidence="6" id="KW-1185">Reference proteome</keyword>
<dbReference type="Gene3D" id="3.30.559.10">
    <property type="entry name" value="Chloramphenicol acetyltransferase-like domain"/>
    <property type="match status" value="2"/>
</dbReference>
<dbReference type="Proteomes" id="UP000576082">
    <property type="component" value="Unassembled WGS sequence"/>
</dbReference>
<dbReference type="RefSeq" id="WP_169658046.1">
    <property type="nucleotide sequence ID" value="NZ_JABANE010000048.1"/>
</dbReference>
<dbReference type="Gene3D" id="3.30.300.30">
    <property type="match status" value="2"/>
</dbReference>
<dbReference type="FunFam" id="1.10.1200.10:FF:000005">
    <property type="entry name" value="Nonribosomal peptide synthetase 1"/>
    <property type="match status" value="1"/>
</dbReference>
<keyword evidence="3" id="KW-0597">Phosphoprotein</keyword>
<protein>
    <submittedName>
        <fullName evidence="5">Amino acid adenylation domain-containing protein</fullName>
    </submittedName>
</protein>
<dbReference type="GO" id="GO:0031177">
    <property type="term" value="F:phosphopantetheine binding"/>
    <property type="evidence" value="ECO:0007669"/>
    <property type="project" value="InterPro"/>
</dbReference>
<dbReference type="SUPFAM" id="SSF47336">
    <property type="entry name" value="ACP-like"/>
    <property type="match status" value="2"/>
</dbReference>
<dbReference type="Gene3D" id="1.10.1200.10">
    <property type="entry name" value="ACP-like"/>
    <property type="match status" value="2"/>
</dbReference>
<dbReference type="EMBL" id="JABANE010000048">
    <property type="protein sequence ID" value="NME69789.1"/>
    <property type="molecule type" value="Genomic_DNA"/>
</dbReference>
<dbReference type="Pfam" id="PF00550">
    <property type="entry name" value="PP-binding"/>
    <property type="match status" value="2"/>
</dbReference>
<reference evidence="5 6" key="1">
    <citation type="submission" date="2020-04" db="EMBL/GenBank/DDBJ databases">
        <title>Flammeovirga sp. SR4, a novel species isolated from seawater.</title>
        <authorList>
            <person name="Wang X."/>
        </authorList>
    </citation>
    <scope>NUCLEOTIDE SEQUENCE [LARGE SCALE GENOMIC DNA]</scope>
    <source>
        <strain evidence="5 6">ATCC 23126</strain>
    </source>
</reference>
<comment type="caution">
    <text evidence="5">The sequence shown here is derived from an EMBL/GenBank/DDBJ whole genome shotgun (WGS) entry which is preliminary data.</text>
</comment>
<gene>
    <name evidence="5" type="ORF">HHU12_17570</name>
</gene>
<dbReference type="Pfam" id="PF13193">
    <property type="entry name" value="AMP-binding_C"/>
    <property type="match status" value="1"/>
</dbReference>
<dbReference type="InterPro" id="IPR025110">
    <property type="entry name" value="AMP-bd_C"/>
</dbReference>
<dbReference type="GO" id="GO:0003824">
    <property type="term" value="F:catalytic activity"/>
    <property type="evidence" value="ECO:0007669"/>
    <property type="project" value="InterPro"/>
</dbReference>
<dbReference type="NCBIfam" id="TIGR01733">
    <property type="entry name" value="AA-adenyl-dom"/>
    <property type="match status" value="1"/>
</dbReference>
<name>A0A7X9RW92_9BACT</name>
<dbReference type="SUPFAM" id="SSF56801">
    <property type="entry name" value="Acetyl-CoA synthetase-like"/>
    <property type="match status" value="2"/>
</dbReference>
<dbReference type="SUPFAM" id="SSF52777">
    <property type="entry name" value="CoA-dependent acyltransferases"/>
    <property type="match status" value="4"/>
</dbReference>
<dbReference type="CDD" id="cd19531">
    <property type="entry name" value="LCL_NRPS-like"/>
    <property type="match status" value="1"/>
</dbReference>
<dbReference type="Gene3D" id="3.30.559.30">
    <property type="entry name" value="Nonribosomal peptide synthetase, condensation domain"/>
    <property type="match status" value="2"/>
</dbReference>
<evidence type="ECO:0000256" key="2">
    <source>
        <dbReference type="ARBA" id="ARBA00022450"/>
    </source>
</evidence>
<dbReference type="Pfam" id="PF00668">
    <property type="entry name" value="Condensation"/>
    <property type="match status" value="2"/>
</dbReference>
<dbReference type="PROSITE" id="PS00455">
    <property type="entry name" value="AMP_BINDING"/>
    <property type="match status" value="1"/>
</dbReference>
<dbReference type="CDD" id="cd05930">
    <property type="entry name" value="A_NRPS"/>
    <property type="match status" value="1"/>
</dbReference>
<dbReference type="PROSITE" id="PS00012">
    <property type="entry name" value="PHOSPHOPANTETHEINE"/>
    <property type="match status" value="2"/>
</dbReference>
<accession>A0A7X9RW92</accession>
<dbReference type="FunFam" id="3.40.50.980:FF:000001">
    <property type="entry name" value="Non-ribosomal peptide synthetase"/>
    <property type="match status" value="1"/>
</dbReference>
<sequence length="2069" mass="235394">MNLHLSQNGIYYDQLFDENSSKYTIAAYFEVNFPIDCALFLKAMHYVVDNNDVFKFRFKMTDKGPDLVIRENEPNCKIDYLDYSVNEKPQFDAMNYCLELLNKPFLIHSDRLAHGFLIKISEEKYWMGLYGHHMLFDGYGGFMAANQAVRQYKQYVKGKNVELKFGSFLKAIDINNKFRNSEKYDLAKNFWKSHLKELPEQVFKAPKVASKVSKNITKRFSNEEELRLRTLSKELNTTIQNLTILSFLAYFGKICKQKSFCFGLPVHGRSMSDSDTVGVFSGILPLKFDFNESDSIQEALKHIKSVLYNALPHQHYPLREIYQDLGVVSENKEDIFDVIVEYERPPEINYDGNNLKCVRLIPDEQMLAPLHIIWCDFKSNDALDLRIVYNPSYFSKIEVKNLIDRVLEIMYTFEDIHEIGDVSIVNENEKNNLINTLDHEKSDFSIHGVNNLIDLLNSKTKLGKGSTALICEGEYFSYQYIENKSNQVANFLIKKGVEKGDVIPLSYSRSVDLVLSMIGVVKSGAAFTIINSNLTERKIKYIISDCNAKYILTDLKKEVFLDVPTIDISQAGFESPVCSFPVDVTMEDLLYVFYSNGTIGHPKGVQITHGSLFNLLNSVCKRVGQDKSFKMLGVTSTSDQSFILEVFLPLITAGEIHLLSNNELFDIGLTIKRIEEYRTNFIQSDSLRLKLLLDENWDNVNDAGLLINDEFLTEKLKDDLINKATNVWYGYNVKENSGICTLKQLSKEESISLGAPLSNNNFFILNDKKELLPKGAVGQLYIGGNQLSKGYYNNDIATNDLFGTSSFNENETIFATNKQAKWNDKEEIILMVEEKAFIEINDDKVSVAVINEYIEKLGGIEFSCILPQYDALDNKVFVAYIVSESGEKLSNTDIKDFLLSKGLQLSMLPQDYIFLDQLPVNSNGQIEVGLLPLPDFEIKSDTDEAVSTTEETLIKLWKDVIGPQEIGVNDSFFKIGGNSITAVKLVTKIRKVLKIQMNISTVFKNPSIRKLATYIDAIENNEIEGIGKANNVTDKIPLSFNQERLWFLDNYDTSVHYHIPGVVELNSSFDIKVLEESLKVIIDKHEPLRTIFYNDGEEIYQKVIASDNFTITHELVNEDREMIYNRFRALSNTAFDLSKDYMIRVYVQTVHAQKHYIMAEMHHIASDGWSFPILIREINKIYNQLTKGGVVKHQKSNIQYSDFSIWQRNEVKKEKFTKGLSYWKSNLDDVTPLSFQTDYPRPNKQSIKGDFFSVSLPKLKLDQLKQYASETGNTLYNVLLSAYHVLLYKYTNETDLCIGTPIANREHDEITELIGFFVNTIAIRSQINPDNNFQELLESVSATVTEAFNHQDIPFEMIVNEVVKNRDTSRSPVFQTLFTLQNHDEMPALSLNDATAKFKRLNNGISKYDLNVVCEENDLELDIEFEYCTELFKKDTVLQIANHYLQIIDSVLHNRNTSINELEFLNKTERAKIILKNNSNNRIFNKGTVLDLIQKQLSVNKLRTAMIFEGEKFTYEKLDVLANQLANYLINNGVSSSDMVPICYHRSWEIIVGMLGIMKMGASFIPVDPTYPDQRKQYIFKESNAKVIVSNLQIEGLENVKRIALDEIPEATSTQAPNVKIDPDSLAYLIYTSGTTGNPKGVKIAHTALNNMLLSISEELSADQSLKMLAMTTFGFDISLLEVFLPLSLGGEVHLISDEELEDIFIINDRILEYKTNLVQGTPSRMQMFVYSEWENPSNCDILVGGEALPEQLKNQLLEVSDNVWNVYGPTEATIWCSTKKLSKNEKVNAGKPLANNKFFILNDHKHLVPNGTIGQLYIGGAQLSEGYHNLEEMTKEKFISSPFSINPDDKIYASGDLAKWTSEGELMIIGRNDNQVKVRGYRIELSEIEEHIASIDEVKQAVVLAKNGDVLLAFILFEEGGKLSHDEFESRLKETLPHYMIPQEFITMDKFPLTANQKVDRKTLGKYNPVTTEKPYVQPTSETEIKLAAIIQELVEVDKVGIHNSFFELGGHSILAVKLVNRVKGSFGVDISLKNIFKNPSVFELALVIQQQSAMTSSSEEVVSTIEI</sequence>
<dbReference type="InterPro" id="IPR010071">
    <property type="entry name" value="AA_adenyl_dom"/>
</dbReference>
<dbReference type="GO" id="GO:0005737">
    <property type="term" value="C:cytoplasm"/>
    <property type="evidence" value="ECO:0007669"/>
    <property type="project" value="TreeGrafter"/>
</dbReference>
<feature type="domain" description="Carrier" evidence="4">
    <location>
        <begin position="944"/>
        <end position="1019"/>
    </location>
</feature>
<evidence type="ECO:0000259" key="4">
    <source>
        <dbReference type="PROSITE" id="PS50075"/>
    </source>
</evidence>
<dbReference type="InterPro" id="IPR006162">
    <property type="entry name" value="Ppantetheine_attach_site"/>
</dbReference>
<dbReference type="InterPro" id="IPR045851">
    <property type="entry name" value="AMP-bd_C_sf"/>
</dbReference>
<organism evidence="5 6">
    <name type="scientific">Flammeovirga aprica JL-4</name>
    <dbReference type="NCBI Taxonomy" id="694437"/>
    <lineage>
        <taxon>Bacteria</taxon>
        <taxon>Pseudomonadati</taxon>
        <taxon>Bacteroidota</taxon>
        <taxon>Cytophagia</taxon>
        <taxon>Cytophagales</taxon>
        <taxon>Flammeovirgaceae</taxon>
        <taxon>Flammeovirga</taxon>
    </lineage>
</organism>
<dbReference type="InterPro" id="IPR000873">
    <property type="entry name" value="AMP-dep_synth/lig_dom"/>
</dbReference>
<dbReference type="Gene3D" id="3.40.50.980">
    <property type="match status" value="4"/>
</dbReference>
<dbReference type="SMART" id="SM00823">
    <property type="entry name" value="PKS_PP"/>
    <property type="match status" value="2"/>
</dbReference>
<dbReference type="Pfam" id="PF00501">
    <property type="entry name" value="AMP-binding"/>
    <property type="match status" value="2"/>
</dbReference>
<dbReference type="GO" id="GO:0044550">
    <property type="term" value="P:secondary metabolite biosynthetic process"/>
    <property type="evidence" value="ECO:0007669"/>
    <property type="project" value="TreeGrafter"/>
</dbReference>
<proteinExistence type="predicted"/>
<dbReference type="InterPro" id="IPR001242">
    <property type="entry name" value="Condensation_dom"/>
</dbReference>
<evidence type="ECO:0000313" key="5">
    <source>
        <dbReference type="EMBL" id="NME69789.1"/>
    </source>
</evidence>
<dbReference type="InterPro" id="IPR020806">
    <property type="entry name" value="PKS_PP-bd"/>
</dbReference>
<dbReference type="PROSITE" id="PS50075">
    <property type="entry name" value="CARRIER"/>
    <property type="match status" value="2"/>
</dbReference>
<dbReference type="InterPro" id="IPR023213">
    <property type="entry name" value="CAT-like_dom_sf"/>
</dbReference>
<feature type="domain" description="Carrier" evidence="4">
    <location>
        <begin position="1979"/>
        <end position="2054"/>
    </location>
</feature>
<dbReference type="GO" id="GO:0043041">
    <property type="term" value="P:amino acid activation for nonribosomal peptide biosynthetic process"/>
    <property type="evidence" value="ECO:0007669"/>
    <property type="project" value="TreeGrafter"/>
</dbReference>
<evidence type="ECO:0000256" key="3">
    <source>
        <dbReference type="ARBA" id="ARBA00022553"/>
    </source>
</evidence>
<dbReference type="InterPro" id="IPR036736">
    <property type="entry name" value="ACP-like_sf"/>
</dbReference>
<keyword evidence="2" id="KW-0596">Phosphopantetheine</keyword>
<evidence type="ECO:0000313" key="6">
    <source>
        <dbReference type="Proteomes" id="UP000576082"/>
    </source>
</evidence>
<comment type="cofactor">
    <cofactor evidence="1">
        <name>pantetheine 4'-phosphate</name>
        <dbReference type="ChEBI" id="CHEBI:47942"/>
    </cofactor>
</comment>
<dbReference type="PANTHER" id="PTHR45527:SF1">
    <property type="entry name" value="FATTY ACID SYNTHASE"/>
    <property type="match status" value="1"/>
</dbReference>
<dbReference type="Gene3D" id="2.30.38.10">
    <property type="entry name" value="Luciferase, Domain 3"/>
    <property type="match status" value="2"/>
</dbReference>
<dbReference type="InterPro" id="IPR009081">
    <property type="entry name" value="PP-bd_ACP"/>
</dbReference>
<evidence type="ECO:0000256" key="1">
    <source>
        <dbReference type="ARBA" id="ARBA00001957"/>
    </source>
</evidence>
<dbReference type="InterPro" id="IPR020845">
    <property type="entry name" value="AMP-binding_CS"/>
</dbReference>
<dbReference type="PANTHER" id="PTHR45527">
    <property type="entry name" value="NONRIBOSOMAL PEPTIDE SYNTHETASE"/>
    <property type="match status" value="1"/>
</dbReference>